<reference evidence="2 3" key="1">
    <citation type="submission" date="2014-09" db="EMBL/GenBank/DDBJ databases">
        <title>Whole genome shotgun sequence of Escherichia vulneris NBRC 102420.</title>
        <authorList>
            <person name="Yoshida Y."/>
            <person name="Hosoyama A."/>
            <person name="Tsuchikane K."/>
            <person name="Ohji S."/>
            <person name="Ichikawa N."/>
            <person name="Kimura A."/>
            <person name="Yamazoe A."/>
            <person name="Ezaki T."/>
            <person name="Fujita N."/>
        </authorList>
    </citation>
    <scope>NUCLEOTIDE SEQUENCE [LARGE SCALE GENOMIC DNA]</scope>
    <source>
        <strain evidence="2 3">NBRC 102420</strain>
    </source>
</reference>
<dbReference type="AlphaFoldDB" id="A0A090V4A1"/>
<feature type="transmembrane region" description="Helical" evidence="1">
    <location>
        <begin position="85"/>
        <end position="105"/>
    </location>
</feature>
<name>A0A090V4A1_PSEVU</name>
<gene>
    <name evidence="2" type="ORF">EV102420_21_00660</name>
</gene>
<feature type="transmembrane region" description="Helical" evidence="1">
    <location>
        <begin position="42"/>
        <end position="65"/>
    </location>
</feature>
<sequence>MMRYIKKSLALSAVITKKMATNELQRLELLKDRLKSRLGAPVGIYMTGIPLGISMILAVACYAMPQVSVWMLLFSWLNLPEYKVLMGVFFAAVVYCVVIMSAMLLTARGSLIGYKLYLAIIALTGMIAVVYFIYAWSLFVFGSIDNYTPQITSALGLGFLCLNVMWMNSSIFYRSIVLALHNRIWRKQLKIDTRHIAGV</sequence>
<evidence type="ECO:0000313" key="3">
    <source>
        <dbReference type="Proteomes" id="UP000029462"/>
    </source>
</evidence>
<comment type="caution">
    <text evidence="2">The sequence shown here is derived from an EMBL/GenBank/DDBJ whole genome shotgun (WGS) entry which is preliminary data.</text>
</comment>
<keyword evidence="1" id="KW-0472">Membrane</keyword>
<keyword evidence="3" id="KW-1185">Reference proteome</keyword>
<dbReference type="EMBL" id="BBMZ01000021">
    <property type="protein sequence ID" value="GAL59631.1"/>
    <property type="molecule type" value="Genomic_DNA"/>
</dbReference>
<keyword evidence="1" id="KW-1133">Transmembrane helix</keyword>
<keyword evidence="1" id="KW-0812">Transmembrane</keyword>
<feature type="transmembrane region" description="Helical" evidence="1">
    <location>
        <begin position="157"/>
        <end position="180"/>
    </location>
</feature>
<dbReference type="RefSeq" id="WP_042393726.1">
    <property type="nucleotide sequence ID" value="NZ_BBMZ01000021.1"/>
</dbReference>
<feature type="transmembrane region" description="Helical" evidence="1">
    <location>
        <begin position="117"/>
        <end position="137"/>
    </location>
</feature>
<evidence type="ECO:0000313" key="2">
    <source>
        <dbReference type="EMBL" id="GAL59631.1"/>
    </source>
</evidence>
<protein>
    <submittedName>
        <fullName evidence="2">Uncharacterized protein</fullName>
    </submittedName>
</protein>
<organism evidence="2 3">
    <name type="scientific">Pseudescherichia vulneris NBRC 102420</name>
    <dbReference type="NCBI Taxonomy" id="1115515"/>
    <lineage>
        <taxon>Bacteria</taxon>
        <taxon>Pseudomonadati</taxon>
        <taxon>Pseudomonadota</taxon>
        <taxon>Gammaproteobacteria</taxon>
        <taxon>Enterobacterales</taxon>
        <taxon>Enterobacteriaceae</taxon>
        <taxon>Pseudescherichia</taxon>
    </lineage>
</organism>
<accession>A0A090V4A1</accession>
<proteinExistence type="predicted"/>
<dbReference type="Proteomes" id="UP000029462">
    <property type="component" value="Unassembled WGS sequence"/>
</dbReference>
<dbReference type="eggNOG" id="ENOG5033105">
    <property type="taxonomic scope" value="Bacteria"/>
</dbReference>
<dbReference type="OrthoDB" id="6614204at2"/>
<evidence type="ECO:0000256" key="1">
    <source>
        <dbReference type="SAM" id="Phobius"/>
    </source>
</evidence>